<reference evidence="13" key="2">
    <citation type="submission" date="2025-08" db="UniProtKB">
        <authorList>
            <consortium name="Ensembl"/>
        </authorList>
    </citation>
    <scope>IDENTIFICATION</scope>
</reference>
<dbReference type="InterPro" id="IPR008936">
    <property type="entry name" value="Rho_GTPase_activation_prot"/>
</dbReference>
<dbReference type="Pfam" id="PF00168">
    <property type="entry name" value="C2"/>
    <property type="match status" value="1"/>
</dbReference>
<reference evidence="13 14" key="1">
    <citation type="submission" date="2019-04" db="EMBL/GenBank/DDBJ databases">
        <authorList>
            <consortium name="Wellcome Sanger Institute Data Sharing"/>
        </authorList>
    </citation>
    <scope>NUCLEOTIDE SEQUENCE [LARGE SCALE GENOMIC DNA]</scope>
</reference>
<evidence type="ECO:0000256" key="6">
    <source>
        <dbReference type="ARBA" id="ARBA00023273"/>
    </source>
</evidence>
<evidence type="ECO:0000259" key="12">
    <source>
        <dbReference type="PROSITE" id="PS50238"/>
    </source>
</evidence>
<dbReference type="Pfam" id="PF00621">
    <property type="entry name" value="RhoGEF"/>
    <property type="match status" value="1"/>
</dbReference>
<dbReference type="PROSITE" id="PS50003">
    <property type="entry name" value="PH_DOMAIN"/>
    <property type="match status" value="1"/>
</dbReference>
<comment type="subcellular location">
    <subcellularLocation>
        <location evidence="1">Cell projection</location>
        <location evidence="1">Axon</location>
    </subcellularLocation>
    <subcellularLocation>
        <location evidence="2">Cell projection</location>
        <location evidence="2">Dendritic spine</location>
    </subcellularLocation>
</comment>
<dbReference type="InterPro" id="IPR035892">
    <property type="entry name" value="C2_domain_sf"/>
</dbReference>
<dbReference type="Pfam" id="PF09036">
    <property type="entry name" value="Bcr-Abl_Oligo"/>
    <property type="match status" value="1"/>
</dbReference>
<dbReference type="Ensembl" id="ENSSFOT00015076540.1">
    <property type="protein sequence ID" value="ENSSFOP00015075312.1"/>
    <property type="gene ID" value="ENSSFOG00015014912.2"/>
</dbReference>
<dbReference type="InterPro" id="IPR015123">
    <property type="entry name" value="Bcr-Abl_oncoprot_oligo"/>
</dbReference>
<keyword evidence="5" id="KW-0770">Synapse</keyword>
<evidence type="ECO:0000259" key="10">
    <source>
        <dbReference type="PROSITE" id="PS50004"/>
    </source>
</evidence>
<feature type="coiled-coil region" evidence="7">
    <location>
        <begin position="29"/>
        <end position="87"/>
    </location>
</feature>
<dbReference type="SUPFAM" id="SSF50729">
    <property type="entry name" value="PH domain-like"/>
    <property type="match status" value="1"/>
</dbReference>
<sequence length="968" mass="110382">VLIGFHTFDKHWRKEFPDGKAPRMELHSAEDIQAELERCRANLKVLQQALAEEKFKVIYLQTTIDRHRSLELRRREEEEEEEEGEEKAAASRSAVRPACHFISPYVDAVPTVHINILFPSYLFYFCQDRFSVGLCCCCIPHHPDAQLSLLPPDFNYNTDGYDGDAAEDRKSQDGSETMPFIDESPTMSPQLCARGPDGEAVSPTPPEGLLPGKGLEMKKLVLSGFLASEEIYINQLEALLLPMRPLKATATTSQPVLTNQQIETIFYKIQDIFEIHKEFYDALYPNIQQWDDKVTVGHLFQKLASQLGVYKAFVDNYKVAVETAEKCSQANSQFQKISEVSTLLYKPIDRVTRSTLVLHDLLKHTPKDHPDFPLLQDALRISQNFLSSINEEIDPRRTAVTTPKGEVCWGLSQSLQFCLFPGLLEAVETVLGLNFRAELKKLCYGKQQYDCKWYIPLADLTFQTLDDSDSCPHVQTLPEHEIEEMKTKISAIKSEIQKEKKALKGQSRALERLRKKMNEQESCLLLHSPMIPFRIHNKHGKSYLFLLSSDYERSEWREAIQKLQKKGRQNHAFEICTQILSCPSLFAVRLMLSLPSSVSDEESPGLYGFLHVIVHSAKGFKQSANLYCTLEVDSFGYFVSKAKTRVFRDTTEPQWNEEFEIELEGSQCLRILCYEKCYDKSKLNKDDNEIVDKIMGKGQVQLDPQTVQSKNWHMDVIEMNGIKVEFSMKFTSRDLSLKRTPSKKQSGVFGVKISVVTKRERSKVPYIVRQCIEEVEKRGIEEVGIYRISGVATDIQALKAAFDTNTKDILVMLSDMDINAIAGTLKLYFRELPEPLLTDRLYPAFMEGIALSDPAAKENCMMHLLRSLPDPNLITFLTLLEHLKRVAEKEPVNKMSLHNLATVFGPTLLRPSEESNKGHITLASDIWSHDVMEINQIIILLHLLLLNGIYVSHLNLGNIMHEVFCMGK</sequence>
<dbReference type="SUPFAM" id="SSF69036">
    <property type="entry name" value="Bcr-Abl oncoprotein oligomerization domain"/>
    <property type="match status" value="1"/>
</dbReference>
<dbReference type="InterPro" id="IPR035899">
    <property type="entry name" value="DBL_dom_sf"/>
</dbReference>
<feature type="domain" description="C2" evidence="10">
    <location>
        <begin position="590"/>
        <end position="717"/>
    </location>
</feature>
<dbReference type="CDD" id="cd00160">
    <property type="entry name" value="RhoGEF"/>
    <property type="match status" value="1"/>
</dbReference>
<evidence type="ECO:0000256" key="5">
    <source>
        <dbReference type="ARBA" id="ARBA00023018"/>
    </source>
</evidence>
<dbReference type="Pfam" id="PF00620">
    <property type="entry name" value="RhoGAP"/>
    <property type="match status" value="1"/>
</dbReference>
<dbReference type="GO" id="GO:0004674">
    <property type="term" value="F:protein serine/threonine kinase activity"/>
    <property type="evidence" value="ECO:0007669"/>
    <property type="project" value="InterPro"/>
</dbReference>
<dbReference type="SMART" id="SM00325">
    <property type="entry name" value="RhoGEF"/>
    <property type="match status" value="1"/>
</dbReference>
<keyword evidence="6" id="KW-0966">Cell projection</keyword>
<dbReference type="Proteomes" id="UP000694397">
    <property type="component" value="Chromosome 4"/>
</dbReference>
<evidence type="ECO:0000256" key="3">
    <source>
        <dbReference type="ARBA" id="ARBA00022468"/>
    </source>
</evidence>
<proteinExistence type="predicted"/>
<keyword evidence="3" id="KW-0343">GTPase activation</keyword>
<dbReference type="InterPro" id="IPR000008">
    <property type="entry name" value="C2_dom"/>
</dbReference>
<dbReference type="FunFam" id="1.10.555.10:FF:000004">
    <property type="entry name" value="active breakpoint cluster region-related protein-like"/>
    <property type="match status" value="1"/>
</dbReference>
<keyword evidence="7" id="KW-0175">Coiled coil</keyword>
<dbReference type="SUPFAM" id="SSF49562">
    <property type="entry name" value="C2 domain (Calcium/lipid-binding domain, CaLB)"/>
    <property type="match status" value="1"/>
</dbReference>
<dbReference type="PROSITE" id="PS50004">
    <property type="entry name" value="C2"/>
    <property type="match status" value="1"/>
</dbReference>
<evidence type="ECO:0000256" key="7">
    <source>
        <dbReference type="SAM" id="Coils"/>
    </source>
</evidence>
<dbReference type="CDD" id="cd04387">
    <property type="entry name" value="RhoGAP_Bcr"/>
    <property type="match status" value="1"/>
</dbReference>
<accession>A0A8C9WI32</accession>
<dbReference type="Gene3D" id="1.10.555.10">
    <property type="entry name" value="Rho GTPase activation protein"/>
    <property type="match status" value="1"/>
</dbReference>
<dbReference type="SMART" id="SM00324">
    <property type="entry name" value="RhoGAP"/>
    <property type="match status" value="1"/>
</dbReference>
<dbReference type="PROSITE" id="PS50238">
    <property type="entry name" value="RHOGAP"/>
    <property type="match status" value="1"/>
</dbReference>
<dbReference type="Gene3D" id="1.20.900.10">
    <property type="entry name" value="Dbl homology (DH) domain"/>
    <property type="match status" value="1"/>
</dbReference>
<evidence type="ECO:0000256" key="2">
    <source>
        <dbReference type="ARBA" id="ARBA00004552"/>
    </source>
</evidence>
<dbReference type="Gene3D" id="2.60.40.150">
    <property type="entry name" value="C2 domain"/>
    <property type="match status" value="1"/>
</dbReference>
<dbReference type="SUPFAM" id="SSF48065">
    <property type="entry name" value="DBL homology domain (DH-domain)"/>
    <property type="match status" value="1"/>
</dbReference>
<dbReference type="AlphaFoldDB" id="A0A8C9WI32"/>
<dbReference type="GO" id="GO:0005096">
    <property type="term" value="F:GTPase activator activity"/>
    <property type="evidence" value="ECO:0007669"/>
    <property type="project" value="UniProtKB-KW"/>
</dbReference>
<dbReference type="GO" id="GO:0007165">
    <property type="term" value="P:signal transduction"/>
    <property type="evidence" value="ECO:0007669"/>
    <property type="project" value="InterPro"/>
</dbReference>
<dbReference type="Gene3D" id="4.10.280.30">
    <property type="entry name" value="Bcr-Abl oncoprotein oligomerisation domain"/>
    <property type="match status" value="1"/>
</dbReference>
<feature type="domain" description="Rho-GAP" evidence="12">
    <location>
        <begin position="751"/>
        <end position="952"/>
    </location>
</feature>
<dbReference type="GO" id="GO:0030424">
    <property type="term" value="C:axon"/>
    <property type="evidence" value="ECO:0007669"/>
    <property type="project" value="UniProtKB-SubCell"/>
</dbReference>
<protein>
    <submittedName>
        <fullName evidence="13">ABR activator of RhoGEF and GTPase</fullName>
    </submittedName>
</protein>
<dbReference type="SUPFAM" id="SSF48350">
    <property type="entry name" value="GTPase activation domain, GAP"/>
    <property type="match status" value="1"/>
</dbReference>
<dbReference type="CDD" id="cd08686">
    <property type="entry name" value="C2_ABR"/>
    <property type="match status" value="1"/>
</dbReference>
<feature type="domain" description="DH" evidence="11">
    <location>
        <begin position="217"/>
        <end position="392"/>
    </location>
</feature>
<evidence type="ECO:0000259" key="9">
    <source>
        <dbReference type="PROSITE" id="PS50003"/>
    </source>
</evidence>
<dbReference type="InterPro" id="IPR000219">
    <property type="entry name" value="DH_dom"/>
</dbReference>
<dbReference type="FunFam" id="2.60.40.150:FF:000057">
    <property type="entry name" value="active breakpoint cluster region-related protein isoform X1"/>
    <property type="match status" value="1"/>
</dbReference>
<keyword evidence="14" id="KW-1185">Reference proteome</keyword>
<evidence type="ECO:0000259" key="11">
    <source>
        <dbReference type="PROSITE" id="PS50010"/>
    </source>
</evidence>
<dbReference type="PANTHER" id="PTHR23182:SF5">
    <property type="entry name" value="ACTIVE BREAKPOINT CLUSTER REGION-RELATED PROTEIN"/>
    <property type="match status" value="1"/>
</dbReference>
<dbReference type="GO" id="GO:0043197">
    <property type="term" value="C:dendritic spine"/>
    <property type="evidence" value="ECO:0007669"/>
    <property type="project" value="UniProtKB-SubCell"/>
</dbReference>
<evidence type="ECO:0000256" key="8">
    <source>
        <dbReference type="SAM" id="MobiDB-lite"/>
    </source>
</evidence>
<name>A0A8C9WI32_SCLFO</name>
<feature type="region of interest" description="Disordered" evidence="8">
    <location>
        <begin position="159"/>
        <end position="210"/>
    </location>
</feature>
<dbReference type="GO" id="GO:0016020">
    <property type="term" value="C:membrane"/>
    <property type="evidence" value="ECO:0007669"/>
    <property type="project" value="TreeGrafter"/>
</dbReference>
<keyword evidence="4" id="KW-0344">Guanine-nucleotide releasing factor</keyword>
<evidence type="ECO:0000313" key="14">
    <source>
        <dbReference type="Proteomes" id="UP000694397"/>
    </source>
</evidence>
<feature type="domain" description="PH" evidence="9">
    <location>
        <begin position="533"/>
        <end position="565"/>
    </location>
</feature>
<dbReference type="InterPro" id="IPR036481">
    <property type="entry name" value="Bcr-Abl_oncoprot_oligo_sf"/>
</dbReference>
<evidence type="ECO:0000313" key="13">
    <source>
        <dbReference type="Ensembl" id="ENSSFOP00015075312.1"/>
    </source>
</evidence>
<dbReference type="OrthoDB" id="2155291at2759"/>
<gene>
    <name evidence="13" type="primary">ABR</name>
</gene>
<dbReference type="PANTHER" id="PTHR23182">
    <property type="entry name" value="BREAKPOINT CLUSTER REGION PROTEIN BCR"/>
    <property type="match status" value="1"/>
</dbReference>
<dbReference type="GeneTree" id="ENSGT00940000153491"/>
<dbReference type="InterPro" id="IPR000198">
    <property type="entry name" value="RhoGAP_dom"/>
</dbReference>
<evidence type="ECO:0000256" key="4">
    <source>
        <dbReference type="ARBA" id="ARBA00022658"/>
    </source>
</evidence>
<evidence type="ECO:0000256" key="1">
    <source>
        <dbReference type="ARBA" id="ARBA00004489"/>
    </source>
</evidence>
<organism evidence="13 14">
    <name type="scientific">Scleropages formosus</name>
    <name type="common">Asian bonytongue</name>
    <name type="synonym">Osteoglossum formosum</name>
    <dbReference type="NCBI Taxonomy" id="113540"/>
    <lineage>
        <taxon>Eukaryota</taxon>
        <taxon>Metazoa</taxon>
        <taxon>Chordata</taxon>
        <taxon>Craniata</taxon>
        <taxon>Vertebrata</taxon>
        <taxon>Euteleostomi</taxon>
        <taxon>Actinopterygii</taxon>
        <taxon>Neopterygii</taxon>
        <taxon>Teleostei</taxon>
        <taxon>Osteoglossocephala</taxon>
        <taxon>Osteoglossomorpha</taxon>
        <taxon>Osteoglossiformes</taxon>
        <taxon>Osteoglossidae</taxon>
        <taxon>Scleropages</taxon>
    </lineage>
</organism>
<dbReference type="InterPro" id="IPR001849">
    <property type="entry name" value="PH_domain"/>
</dbReference>
<reference evidence="13" key="3">
    <citation type="submission" date="2025-09" db="UniProtKB">
        <authorList>
            <consortium name="Ensembl"/>
        </authorList>
    </citation>
    <scope>IDENTIFICATION</scope>
</reference>
<dbReference type="SMART" id="SM00239">
    <property type="entry name" value="C2"/>
    <property type="match status" value="1"/>
</dbReference>
<feature type="coiled-coil region" evidence="7">
    <location>
        <begin position="482"/>
        <end position="523"/>
    </location>
</feature>
<dbReference type="PROSITE" id="PS50010">
    <property type="entry name" value="DH_2"/>
    <property type="match status" value="1"/>
</dbReference>
<dbReference type="InterPro" id="IPR037769">
    <property type="entry name" value="Abr/Bcr"/>
</dbReference>
<dbReference type="GO" id="GO:0005085">
    <property type="term" value="F:guanyl-nucleotide exchange factor activity"/>
    <property type="evidence" value="ECO:0007669"/>
    <property type="project" value="UniProtKB-KW"/>
</dbReference>